<evidence type="ECO:0000313" key="5">
    <source>
        <dbReference type="EMBL" id="MFC7461558.1"/>
    </source>
</evidence>
<evidence type="ECO:0000256" key="1">
    <source>
        <dbReference type="ARBA" id="ARBA00022705"/>
    </source>
</evidence>
<dbReference type="Gene3D" id="3.40.50.300">
    <property type="entry name" value="P-loop containing nucleotide triphosphate hydrolases"/>
    <property type="match status" value="1"/>
</dbReference>
<evidence type="ECO:0000256" key="3">
    <source>
        <dbReference type="ARBA" id="ARBA00022840"/>
    </source>
</evidence>
<keyword evidence="1" id="KW-0235">DNA replication</keyword>
<dbReference type="PANTHER" id="PTHR11669:SF20">
    <property type="entry name" value="REPLICATION FACTOR C SUBUNIT 4"/>
    <property type="match status" value="1"/>
</dbReference>
<evidence type="ECO:0000259" key="4">
    <source>
        <dbReference type="Pfam" id="PF00004"/>
    </source>
</evidence>
<dbReference type="InterPro" id="IPR050238">
    <property type="entry name" value="DNA_Rep/Repair_Clamp_Loader"/>
</dbReference>
<feature type="domain" description="ATPase AAA-type core" evidence="4">
    <location>
        <begin position="40"/>
        <end position="168"/>
    </location>
</feature>
<organism evidence="5 6">
    <name type="scientific">Hydrogenophaga defluvii</name>
    <dbReference type="NCBI Taxonomy" id="249410"/>
    <lineage>
        <taxon>Bacteria</taxon>
        <taxon>Pseudomonadati</taxon>
        <taxon>Pseudomonadota</taxon>
        <taxon>Betaproteobacteria</taxon>
        <taxon>Burkholderiales</taxon>
        <taxon>Comamonadaceae</taxon>
        <taxon>Hydrogenophaga</taxon>
    </lineage>
</organism>
<accession>A0ABW2SDI6</accession>
<dbReference type="SUPFAM" id="SSF52540">
    <property type="entry name" value="P-loop containing nucleoside triphosphate hydrolases"/>
    <property type="match status" value="1"/>
</dbReference>
<dbReference type="InterPro" id="IPR027417">
    <property type="entry name" value="P-loop_NTPase"/>
</dbReference>
<dbReference type="EMBL" id="JBHTBZ010000041">
    <property type="protein sequence ID" value="MFC7461558.1"/>
    <property type="molecule type" value="Genomic_DNA"/>
</dbReference>
<keyword evidence="2" id="KW-0547">Nucleotide-binding</keyword>
<dbReference type="InterPro" id="IPR003959">
    <property type="entry name" value="ATPase_AAA_core"/>
</dbReference>
<sequence>MTNFTPKKLDEFLISDDASRTVLEMVMTGTYPFPVEERAILLHGIPGTGKTTLACALPAMLEASGKLMQCTRTAGPASTLFGNTDLYHFTSCDSSQGVITTIKEIKSRNANDAFAAPSGWHYEILDEVDALKSEGQTNLKSVISRAQYTIFILTCNDIQDLNPALVDRSILIEMNQGSIDQYVATGKRMLQSMQLTGDEIPEATLKQLAISSRGSMRKFAPFVRMHGLQHGGVV</sequence>
<keyword evidence="3" id="KW-0067">ATP-binding</keyword>
<dbReference type="RefSeq" id="WP_382201839.1">
    <property type="nucleotide sequence ID" value="NZ_JBHTBZ010000041.1"/>
</dbReference>
<gene>
    <name evidence="5" type="ORF">ACFQU0_14085</name>
</gene>
<reference evidence="6" key="1">
    <citation type="journal article" date="2019" name="Int. J. Syst. Evol. Microbiol.">
        <title>The Global Catalogue of Microorganisms (GCM) 10K type strain sequencing project: providing services to taxonomists for standard genome sequencing and annotation.</title>
        <authorList>
            <consortium name="The Broad Institute Genomics Platform"/>
            <consortium name="The Broad Institute Genome Sequencing Center for Infectious Disease"/>
            <person name="Wu L."/>
            <person name="Ma J."/>
        </authorList>
    </citation>
    <scope>NUCLEOTIDE SEQUENCE [LARGE SCALE GENOMIC DNA]</scope>
    <source>
        <strain evidence="6">CCUG 53903</strain>
    </source>
</reference>
<dbReference type="PANTHER" id="PTHR11669">
    <property type="entry name" value="REPLICATION FACTOR C / DNA POLYMERASE III GAMMA-TAU SUBUNIT"/>
    <property type="match status" value="1"/>
</dbReference>
<dbReference type="Pfam" id="PF00004">
    <property type="entry name" value="AAA"/>
    <property type="match status" value="1"/>
</dbReference>
<dbReference type="Proteomes" id="UP001596457">
    <property type="component" value="Unassembled WGS sequence"/>
</dbReference>
<evidence type="ECO:0000313" key="6">
    <source>
        <dbReference type="Proteomes" id="UP001596457"/>
    </source>
</evidence>
<evidence type="ECO:0000256" key="2">
    <source>
        <dbReference type="ARBA" id="ARBA00022741"/>
    </source>
</evidence>
<protein>
    <submittedName>
        <fullName evidence="5">AAA family ATPase</fullName>
    </submittedName>
</protein>
<comment type="caution">
    <text evidence="5">The sequence shown here is derived from an EMBL/GenBank/DDBJ whole genome shotgun (WGS) entry which is preliminary data.</text>
</comment>
<proteinExistence type="predicted"/>
<name>A0ABW2SDI6_9BURK</name>
<keyword evidence="6" id="KW-1185">Reference proteome</keyword>